<dbReference type="InParanoid" id="A0A6J2XSJ2"/>
<dbReference type="CDD" id="cd02189">
    <property type="entry name" value="delta_zeta_tubulin-like"/>
    <property type="match status" value="1"/>
</dbReference>
<dbReference type="GO" id="GO:0005525">
    <property type="term" value="F:GTP binding"/>
    <property type="evidence" value="ECO:0007669"/>
    <property type="project" value="UniProtKB-UniRule"/>
</dbReference>
<evidence type="ECO:0000313" key="17">
    <source>
        <dbReference type="RefSeq" id="XP_030754001.1"/>
    </source>
</evidence>
<keyword evidence="8" id="KW-0970">Cilium biogenesis/degradation</keyword>
<comment type="function">
    <text evidence="13">Acts as a positive regulator of hedgehog signaling and regulates ciliary function.</text>
</comment>
<dbReference type="GO" id="GO:0007017">
    <property type="term" value="P:microtubule-based process"/>
    <property type="evidence" value="ECO:0007669"/>
    <property type="project" value="InterPro"/>
</dbReference>
<dbReference type="InterPro" id="IPR017975">
    <property type="entry name" value="Tubulin_CS"/>
</dbReference>
<evidence type="ECO:0000256" key="6">
    <source>
        <dbReference type="ARBA" id="ARBA00022701"/>
    </source>
</evidence>
<dbReference type="Proteomes" id="UP000504635">
    <property type="component" value="Unplaced"/>
</dbReference>
<evidence type="ECO:0000256" key="13">
    <source>
        <dbReference type="ARBA" id="ARBA00046149"/>
    </source>
</evidence>
<dbReference type="GeneID" id="115880833"/>
<comment type="similarity">
    <text evidence="4 14">Belongs to the tubulin family.</text>
</comment>
<accession>A0A6J2XSJ2</accession>
<evidence type="ECO:0000256" key="3">
    <source>
        <dbReference type="ARBA" id="ARBA00004138"/>
    </source>
</evidence>
<dbReference type="SUPFAM" id="SSF52490">
    <property type="entry name" value="Tubulin nucleotide-binding domain-like"/>
    <property type="match status" value="1"/>
</dbReference>
<keyword evidence="10" id="KW-0539">Nucleus</keyword>
<keyword evidence="11" id="KW-0966">Cell projection</keyword>
<keyword evidence="7 14" id="KW-0547">Nucleotide-binding</keyword>
<dbReference type="PRINTS" id="PR01161">
    <property type="entry name" value="TUBULIN"/>
</dbReference>
<evidence type="ECO:0000256" key="8">
    <source>
        <dbReference type="ARBA" id="ARBA00022794"/>
    </source>
</evidence>
<dbReference type="KEGG" id="soy:115880833"/>
<evidence type="ECO:0000256" key="1">
    <source>
        <dbReference type="ARBA" id="ARBA00004114"/>
    </source>
</evidence>
<feature type="domain" description="Tubulin/FtsZ GTPase" evidence="15">
    <location>
        <begin position="42"/>
        <end position="235"/>
    </location>
</feature>
<keyword evidence="16" id="KW-1185">Reference proteome</keyword>
<evidence type="ECO:0000256" key="14">
    <source>
        <dbReference type="RuleBase" id="RU000352"/>
    </source>
</evidence>
<dbReference type="OrthoDB" id="10250004at2759"/>
<dbReference type="GO" id="GO:0005200">
    <property type="term" value="F:structural constituent of cytoskeleton"/>
    <property type="evidence" value="ECO:0007669"/>
    <property type="project" value="InterPro"/>
</dbReference>
<dbReference type="Pfam" id="PF00091">
    <property type="entry name" value="Tubulin"/>
    <property type="match status" value="1"/>
</dbReference>
<evidence type="ECO:0000256" key="2">
    <source>
        <dbReference type="ARBA" id="ARBA00004123"/>
    </source>
</evidence>
<evidence type="ECO:0000256" key="11">
    <source>
        <dbReference type="ARBA" id="ARBA00023273"/>
    </source>
</evidence>
<dbReference type="AlphaFoldDB" id="A0A6J2XSJ2"/>
<evidence type="ECO:0000256" key="5">
    <source>
        <dbReference type="ARBA" id="ARBA00014184"/>
    </source>
</evidence>
<dbReference type="PROSITE" id="PS00227">
    <property type="entry name" value="TUBULIN"/>
    <property type="match status" value="1"/>
</dbReference>
<dbReference type="SMART" id="SM00864">
    <property type="entry name" value="Tubulin"/>
    <property type="match status" value="1"/>
</dbReference>
<dbReference type="GO" id="GO:0005634">
    <property type="term" value="C:nucleus"/>
    <property type="evidence" value="ECO:0007669"/>
    <property type="project" value="UniProtKB-SubCell"/>
</dbReference>
<name>A0A6J2XSJ2_SITOR</name>
<protein>
    <recommendedName>
        <fullName evidence="5">Tubulin delta chain</fullName>
    </recommendedName>
    <alternativeName>
        <fullName evidence="12">Delta-tubulin</fullName>
    </alternativeName>
</protein>
<dbReference type="GO" id="GO:0005929">
    <property type="term" value="C:cilium"/>
    <property type="evidence" value="ECO:0007669"/>
    <property type="project" value="UniProtKB-SubCell"/>
</dbReference>
<dbReference type="InterPro" id="IPR036525">
    <property type="entry name" value="Tubulin/FtsZ_GTPase_sf"/>
</dbReference>
<evidence type="ECO:0000256" key="9">
    <source>
        <dbReference type="ARBA" id="ARBA00023134"/>
    </source>
</evidence>
<evidence type="ECO:0000313" key="16">
    <source>
        <dbReference type="Proteomes" id="UP000504635"/>
    </source>
</evidence>
<dbReference type="PRINTS" id="PR01224">
    <property type="entry name" value="DELTATUBULIN"/>
</dbReference>
<keyword evidence="6 14" id="KW-0493">Microtubule</keyword>
<dbReference type="RefSeq" id="XP_030754001.1">
    <property type="nucleotide sequence ID" value="XM_030898141.1"/>
</dbReference>
<dbReference type="InterPro" id="IPR000217">
    <property type="entry name" value="Tubulin"/>
</dbReference>
<evidence type="ECO:0000256" key="12">
    <source>
        <dbReference type="ARBA" id="ARBA00030594"/>
    </source>
</evidence>
<gene>
    <name evidence="17" type="primary">LOC115880833</name>
</gene>
<keyword evidence="9 14" id="KW-0342">GTP-binding</keyword>
<evidence type="ECO:0000256" key="4">
    <source>
        <dbReference type="ARBA" id="ARBA00009636"/>
    </source>
</evidence>
<dbReference type="GO" id="GO:0005874">
    <property type="term" value="C:microtubule"/>
    <property type="evidence" value="ECO:0007669"/>
    <property type="project" value="UniProtKB-KW"/>
</dbReference>
<evidence type="ECO:0000256" key="7">
    <source>
        <dbReference type="ARBA" id="ARBA00022741"/>
    </source>
</evidence>
<proteinExistence type="inferred from homology"/>
<dbReference type="InterPro" id="IPR002967">
    <property type="entry name" value="Delta_tubulin"/>
</dbReference>
<dbReference type="SUPFAM" id="SSF55307">
    <property type="entry name" value="Tubulin C-terminal domain-like"/>
    <property type="match status" value="1"/>
</dbReference>
<sequence>MSLVTLQFGQCGNQIGHSLYTILQEDILKKNSDKEVFYWEAVNKWFNINERGIWEPRSILIDTETKVLDNFKPSNLKFTSVVAKSIGGSANNWAFGYQENSKLVVSEVLNSVRKEIEKCDFLTSFLNLYSLSGGTGSGVGSYIIEKLRNEYPKKIIINCAVLPYVKGEVATQAYNSILNLAHLYPISDSTILFENEKMLHICKHNLGFTEVSFSDINSVISQQLGSIFQPNNKNQITTMINNLTAHPSFKYLQIKSEPNIKNGSYTFESSQQWSYLITALAKQSRYDIQQINNNTSFKHKLIANAVITRSVDPIPVGALNILRDSKDFVSWVPKNEQFRHFHTCREFLNYQKYICLLYNSNKIVLPLNTIVEDAWKAFTHGAYLHHYNKYNIDEDWFLNAFQAIETILNNYNSI</sequence>
<dbReference type="GO" id="GO:0005814">
    <property type="term" value="C:centriole"/>
    <property type="evidence" value="ECO:0007669"/>
    <property type="project" value="UniProtKB-SubCell"/>
</dbReference>
<evidence type="ECO:0000256" key="10">
    <source>
        <dbReference type="ARBA" id="ARBA00023242"/>
    </source>
</evidence>
<dbReference type="GO" id="GO:0030030">
    <property type="term" value="P:cell projection organization"/>
    <property type="evidence" value="ECO:0007669"/>
    <property type="project" value="UniProtKB-KW"/>
</dbReference>
<dbReference type="InterPro" id="IPR008280">
    <property type="entry name" value="Tub_FtsZ_C"/>
</dbReference>
<comment type="subcellular location">
    <subcellularLocation>
        <location evidence="3">Cell projection</location>
        <location evidence="3">Cilium</location>
    </subcellularLocation>
    <subcellularLocation>
        <location evidence="1">Cytoplasm</location>
        <location evidence="1">Cytoskeleton</location>
        <location evidence="1">Microtubule organizing center</location>
        <location evidence="1">Centrosome</location>
        <location evidence="1">Centriole</location>
    </subcellularLocation>
    <subcellularLocation>
        <location evidence="2">Nucleus</location>
    </subcellularLocation>
</comment>
<dbReference type="Gene3D" id="3.40.50.1440">
    <property type="entry name" value="Tubulin/FtsZ, GTPase domain"/>
    <property type="match status" value="1"/>
</dbReference>
<dbReference type="InterPro" id="IPR003008">
    <property type="entry name" value="Tubulin_FtsZ_GTPase"/>
</dbReference>
<reference evidence="17" key="1">
    <citation type="submission" date="2025-08" db="UniProtKB">
        <authorList>
            <consortium name="RefSeq"/>
        </authorList>
    </citation>
    <scope>IDENTIFICATION</scope>
    <source>
        <tissue evidence="17">Gonads</tissue>
    </source>
</reference>
<dbReference type="PANTHER" id="PTHR11588">
    <property type="entry name" value="TUBULIN"/>
    <property type="match status" value="1"/>
</dbReference>
<organism evidence="16 17">
    <name type="scientific">Sitophilus oryzae</name>
    <name type="common">Rice weevil</name>
    <name type="synonym">Curculio oryzae</name>
    <dbReference type="NCBI Taxonomy" id="7048"/>
    <lineage>
        <taxon>Eukaryota</taxon>
        <taxon>Metazoa</taxon>
        <taxon>Ecdysozoa</taxon>
        <taxon>Arthropoda</taxon>
        <taxon>Hexapoda</taxon>
        <taxon>Insecta</taxon>
        <taxon>Pterygota</taxon>
        <taxon>Neoptera</taxon>
        <taxon>Endopterygota</taxon>
        <taxon>Coleoptera</taxon>
        <taxon>Polyphaga</taxon>
        <taxon>Cucujiformia</taxon>
        <taxon>Curculionidae</taxon>
        <taxon>Dryophthorinae</taxon>
        <taxon>Sitophilus</taxon>
    </lineage>
</organism>
<evidence type="ECO:0000259" key="15">
    <source>
        <dbReference type="SMART" id="SM00864"/>
    </source>
</evidence>